<dbReference type="Proteomes" id="UP000276770">
    <property type="component" value="Unassembled WGS sequence"/>
</dbReference>
<evidence type="ECO:0000256" key="1">
    <source>
        <dbReference type="PROSITE-ProRule" id="PRU00285"/>
    </source>
</evidence>
<dbReference type="SUPFAM" id="SSF49764">
    <property type="entry name" value="HSP20-like chaperones"/>
    <property type="match status" value="1"/>
</dbReference>
<dbReference type="EMBL" id="RCVZ01000006">
    <property type="protein sequence ID" value="RLQ95445.1"/>
    <property type="molecule type" value="Genomic_DNA"/>
</dbReference>
<evidence type="ECO:0000313" key="4">
    <source>
        <dbReference type="EMBL" id="RLQ95445.1"/>
    </source>
</evidence>
<evidence type="ECO:0000256" key="2">
    <source>
        <dbReference type="RuleBase" id="RU003616"/>
    </source>
</evidence>
<evidence type="ECO:0000313" key="5">
    <source>
        <dbReference type="Proteomes" id="UP000276770"/>
    </source>
</evidence>
<evidence type="ECO:0000259" key="3">
    <source>
        <dbReference type="PROSITE" id="PS01031"/>
    </source>
</evidence>
<accession>A0A3L7JYR5</accession>
<comment type="similarity">
    <text evidence="1 2">Belongs to the small heat shock protein (HSP20) family.</text>
</comment>
<dbReference type="Pfam" id="PF00011">
    <property type="entry name" value="HSP20"/>
    <property type="match status" value="1"/>
</dbReference>
<dbReference type="CDD" id="cd06464">
    <property type="entry name" value="ACD_sHsps-like"/>
    <property type="match status" value="1"/>
</dbReference>
<dbReference type="InterPro" id="IPR002068">
    <property type="entry name" value="A-crystallin/Hsp20_dom"/>
</dbReference>
<feature type="domain" description="SHSP" evidence="3">
    <location>
        <begin position="56"/>
        <end position="166"/>
    </location>
</feature>
<gene>
    <name evidence="4" type="ORF">D9X91_10440</name>
</gene>
<dbReference type="PANTHER" id="PTHR11527">
    <property type="entry name" value="HEAT-SHOCK PROTEIN 20 FAMILY MEMBER"/>
    <property type="match status" value="1"/>
</dbReference>
<reference evidence="4 5" key="1">
    <citation type="submission" date="2018-10" db="EMBL/GenBank/DDBJ databases">
        <title>Falsibacillus sp. genome draft.</title>
        <authorList>
            <person name="Shi S."/>
        </authorList>
    </citation>
    <scope>NUCLEOTIDE SEQUENCE [LARGE SCALE GENOMIC DNA]</scope>
    <source>
        <strain evidence="4 5">GY 10110</strain>
    </source>
</reference>
<sequence>MLNPLGGVEMDPDKIKNWMDFAQQMYGQDFWKNIMNQENMKDFMGDTQRQQPIHNHAASNPPPPFPAVDIIKTPSHYVLLIDLPGFQKEEIKIILNGDSLVLQGQSQTLQHTSTFIQKERFHGSFERQIKLPEPASKDHFSAKFINGILQITYSRLELEGEVVEIE</sequence>
<dbReference type="InterPro" id="IPR008978">
    <property type="entry name" value="HSP20-like_chaperone"/>
</dbReference>
<comment type="caution">
    <text evidence="4">The sequence shown here is derived from an EMBL/GenBank/DDBJ whole genome shotgun (WGS) entry which is preliminary data.</text>
</comment>
<dbReference type="InterPro" id="IPR031107">
    <property type="entry name" value="Small_HSP"/>
</dbReference>
<organism evidence="4 5">
    <name type="scientific">Falsibacillus albus</name>
    <dbReference type="NCBI Taxonomy" id="2478915"/>
    <lineage>
        <taxon>Bacteria</taxon>
        <taxon>Bacillati</taxon>
        <taxon>Bacillota</taxon>
        <taxon>Bacilli</taxon>
        <taxon>Bacillales</taxon>
        <taxon>Bacillaceae</taxon>
        <taxon>Falsibacillus</taxon>
    </lineage>
</organism>
<dbReference type="PROSITE" id="PS01031">
    <property type="entry name" value="SHSP"/>
    <property type="match status" value="1"/>
</dbReference>
<name>A0A3L7JYR5_9BACI</name>
<dbReference type="Gene3D" id="2.60.40.790">
    <property type="match status" value="1"/>
</dbReference>
<proteinExistence type="inferred from homology"/>
<keyword evidence="5" id="KW-1185">Reference proteome</keyword>
<dbReference type="AlphaFoldDB" id="A0A3L7JYR5"/>
<protein>
    <submittedName>
        <fullName evidence="4">Hsp20/alpha crystallin family protein</fullName>
    </submittedName>
</protein>